<gene>
    <name evidence="5" type="ORF">QBC36DRAFT_384117</name>
</gene>
<keyword evidence="4" id="KW-0408">Iron</keyword>
<keyword evidence="5" id="KW-0575">Peroxidase</keyword>
<dbReference type="EMBL" id="MU866094">
    <property type="protein sequence ID" value="KAK4180821.1"/>
    <property type="molecule type" value="Genomic_DNA"/>
</dbReference>
<accession>A0AAN6WFD9</accession>
<evidence type="ECO:0000256" key="4">
    <source>
        <dbReference type="ARBA" id="ARBA00023004"/>
    </source>
</evidence>
<evidence type="ECO:0000256" key="1">
    <source>
        <dbReference type="ARBA" id="ARBA00022723"/>
    </source>
</evidence>
<dbReference type="InterPro" id="IPR010255">
    <property type="entry name" value="Haem_peroxidase_sf"/>
</dbReference>
<comment type="caution">
    <text evidence="5">The sequence shown here is derived from an EMBL/GenBank/DDBJ whole genome shotgun (WGS) entry which is preliminary data.</text>
</comment>
<keyword evidence="3" id="KW-0560">Oxidoreductase</keyword>
<dbReference type="Gene3D" id="1.10.640.10">
    <property type="entry name" value="Haem peroxidase domain superfamily, animal type"/>
    <property type="match status" value="1"/>
</dbReference>
<dbReference type="SUPFAM" id="SSF48113">
    <property type="entry name" value="Heme-dependent peroxidases"/>
    <property type="match status" value="1"/>
</dbReference>
<dbReference type="InterPro" id="IPR037120">
    <property type="entry name" value="Haem_peroxidase_sf_animal"/>
</dbReference>
<dbReference type="PANTHER" id="PTHR11903">
    <property type="entry name" value="PROSTAGLANDIN G/H SYNTHASE"/>
    <property type="match status" value="1"/>
</dbReference>
<dbReference type="AlphaFoldDB" id="A0AAN6WFD9"/>
<evidence type="ECO:0000256" key="3">
    <source>
        <dbReference type="ARBA" id="ARBA00023002"/>
    </source>
</evidence>
<dbReference type="PROSITE" id="PS50292">
    <property type="entry name" value="PEROXIDASE_3"/>
    <property type="match status" value="1"/>
</dbReference>
<organism evidence="5 6">
    <name type="scientific">Triangularia setosa</name>
    <dbReference type="NCBI Taxonomy" id="2587417"/>
    <lineage>
        <taxon>Eukaryota</taxon>
        <taxon>Fungi</taxon>
        <taxon>Dikarya</taxon>
        <taxon>Ascomycota</taxon>
        <taxon>Pezizomycotina</taxon>
        <taxon>Sordariomycetes</taxon>
        <taxon>Sordariomycetidae</taxon>
        <taxon>Sordariales</taxon>
        <taxon>Podosporaceae</taxon>
        <taxon>Triangularia</taxon>
    </lineage>
</organism>
<dbReference type="PANTHER" id="PTHR11903:SF37">
    <property type="entry name" value="PSI-PRODUCING OXYGENASE A"/>
    <property type="match status" value="1"/>
</dbReference>
<evidence type="ECO:0000256" key="2">
    <source>
        <dbReference type="ARBA" id="ARBA00022964"/>
    </source>
</evidence>
<reference evidence="5" key="2">
    <citation type="submission" date="2023-05" db="EMBL/GenBank/DDBJ databases">
        <authorList>
            <consortium name="Lawrence Berkeley National Laboratory"/>
            <person name="Steindorff A."/>
            <person name="Hensen N."/>
            <person name="Bonometti L."/>
            <person name="Westerberg I."/>
            <person name="Brannstrom I.O."/>
            <person name="Guillou S."/>
            <person name="Cros-Aarteil S."/>
            <person name="Calhoun S."/>
            <person name="Haridas S."/>
            <person name="Kuo A."/>
            <person name="Mondo S."/>
            <person name="Pangilinan J."/>
            <person name="Riley R."/>
            <person name="Labutti K."/>
            <person name="Andreopoulos B."/>
            <person name="Lipzen A."/>
            <person name="Chen C."/>
            <person name="Yanf M."/>
            <person name="Daum C."/>
            <person name="Ng V."/>
            <person name="Clum A."/>
            <person name="Ohm R."/>
            <person name="Martin F."/>
            <person name="Silar P."/>
            <person name="Natvig D."/>
            <person name="Lalanne C."/>
            <person name="Gautier V."/>
            <person name="Ament-Velasquez S.L."/>
            <person name="Kruys A."/>
            <person name="Hutchinson M.I."/>
            <person name="Powell A.J."/>
            <person name="Barry K."/>
            <person name="Miller A.N."/>
            <person name="Grigoriev I.V."/>
            <person name="Debuchy R."/>
            <person name="Gladieux P."/>
            <person name="Thoren M.H."/>
            <person name="Johannesson H."/>
        </authorList>
    </citation>
    <scope>NUCLEOTIDE SEQUENCE</scope>
    <source>
        <strain evidence="5">CBS 892.96</strain>
    </source>
</reference>
<keyword evidence="1" id="KW-0479">Metal-binding</keyword>
<name>A0AAN6WFD9_9PEZI</name>
<dbReference type="GO" id="GO:0004601">
    <property type="term" value="F:peroxidase activity"/>
    <property type="evidence" value="ECO:0007669"/>
    <property type="project" value="UniProtKB-KW"/>
</dbReference>
<protein>
    <submittedName>
        <fullName evidence="5">Heme peroxidase</fullName>
    </submittedName>
</protein>
<dbReference type="Pfam" id="PF03098">
    <property type="entry name" value="An_peroxidase"/>
    <property type="match status" value="1"/>
</dbReference>
<reference evidence="5" key="1">
    <citation type="journal article" date="2023" name="Mol. Phylogenet. Evol.">
        <title>Genome-scale phylogeny and comparative genomics of the fungal order Sordariales.</title>
        <authorList>
            <person name="Hensen N."/>
            <person name="Bonometti L."/>
            <person name="Westerberg I."/>
            <person name="Brannstrom I.O."/>
            <person name="Guillou S."/>
            <person name="Cros-Aarteil S."/>
            <person name="Calhoun S."/>
            <person name="Haridas S."/>
            <person name="Kuo A."/>
            <person name="Mondo S."/>
            <person name="Pangilinan J."/>
            <person name="Riley R."/>
            <person name="LaButti K."/>
            <person name="Andreopoulos B."/>
            <person name="Lipzen A."/>
            <person name="Chen C."/>
            <person name="Yan M."/>
            <person name="Daum C."/>
            <person name="Ng V."/>
            <person name="Clum A."/>
            <person name="Steindorff A."/>
            <person name="Ohm R.A."/>
            <person name="Martin F."/>
            <person name="Silar P."/>
            <person name="Natvig D.O."/>
            <person name="Lalanne C."/>
            <person name="Gautier V."/>
            <person name="Ament-Velasquez S.L."/>
            <person name="Kruys A."/>
            <person name="Hutchinson M.I."/>
            <person name="Powell A.J."/>
            <person name="Barry K."/>
            <person name="Miller A.N."/>
            <person name="Grigoriev I.V."/>
            <person name="Debuchy R."/>
            <person name="Gladieux P."/>
            <person name="Hiltunen Thoren M."/>
            <person name="Johannesson H."/>
        </authorList>
    </citation>
    <scope>NUCLEOTIDE SEQUENCE</scope>
    <source>
        <strain evidence="5">CBS 892.96</strain>
    </source>
</reference>
<dbReference type="GO" id="GO:0006979">
    <property type="term" value="P:response to oxidative stress"/>
    <property type="evidence" value="ECO:0007669"/>
    <property type="project" value="InterPro"/>
</dbReference>
<keyword evidence="2" id="KW-0223">Dioxygenase</keyword>
<evidence type="ECO:0000313" key="5">
    <source>
        <dbReference type="EMBL" id="KAK4180821.1"/>
    </source>
</evidence>
<dbReference type="GO" id="GO:0006631">
    <property type="term" value="P:fatty acid metabolic process"/>
    <property type="evidence" value="ECO:0007669"/>
    <property type="project" value="UniProtKB-ARBA"/>
</dbReference>
<dbReference type="GO" id="GO:0051213">
    <property type="term" value="F:dioxygenase activity"/>
    <property type="evidence" value="ECO:0007669"/>
    <property type="project" value="UniProtKB-KW"/>
</dbReference>
<dbReference type="GO" id="GO:0020037">
    <property type="term" value="F:heme binding"/>
    <property type="evidence" value="ECO:0007669"/>
    <property type="project" value="InterPro"/>
</dbReference>
<dbReference type="GO" id="GO:0046872">
    <property type="term" value="F:metal ion binding"/>
    <property type="evidence" value="ECO:0007669"/>
    <property type="project" value="UniProtKB-KW"/>
</dbReference>
<proteinExistence type="predicted"/>
<dbReference type="Proteomes" id="UP001302321">
    <property type="component" value="Unassembled WGS sequence"/>
</dbReference>
<keyword evidence="6" id="KW-1185">Reference proteome</keyword>
<sequence>MKSLGFKDYETLLAFLNAAVQGAVDDSELLLDHPPATSLGHEFRYRSADGSGNNINHPELGAANGPYAKTVPPLTFQNPSQPDPSTIFDTQMARGNTFQPYPQGISSMMFYLATLIIHDCFQTSSSDYNMNLTSSHLGLSPLYGWNEAEQKAMRTLEDVLLKLDCFSSKRVLGFSPGCGVFLVMFKRFHNYVVTQLAKINENGRFNKPSPEAGNVAWEKYDNDLFQTGRLITRGLSILAFNHVDTTWSLDPRSKSGKNMFSQRSPRGVGNQFSVECNLLHRWHSTDTNEAAVPRVLRALAKFDRDIPDEPENRRELGGLVCQADSTFDDDGLVKLLSGSIEDIASSFGANRVPNVFKTARYWNVVTLNEFRAFMGLTKHTTFGDINPDPVVAKKLKDLYDSPDAVEIGLCINYITGKTILSDAVSLIRGNRFYMLYYTPKNLTNWGYNEPHSDPKISHGHVMHKLIFRAFPNNFQHNSIYAHYPFVIPSKNKQIYDNLGPLLRGSGGVYRELRGDLVVEDCEPIAVHEGEIRSRSLRVGKRVVVDLAAVLRDAGAFPEPEKVRSDRDPKLYGHYFGNGTPFLEASTGWFIMTAALRV</sequence>
<dbReference type="InterPro" id="IPR019791">
    <property type="entry name" value="Haem_peroxidase_animal"/>
</dbReference>
<dbReference type="InterPro" id="IPR050783">
    <property type="entry name" value="Oxylipin_biosynth_metab"/>
</dbReference>
<evidence type="ECO:0000313" key="6">
    <source>
        <dbReference type="Proteomes" id="UP001302321"/>
    </source>
</evidence>